<sequence>MPKLFVQISTLLFILYTFTVQAQDLKEEHVDKNQLDNKTYENEITQAFSLLNGNKPNEAYRIAHKLLKKELDTLSRTNTNLLLGAYFNSKHLIDSSLYYSNQALKHSILIQNDSIKNRVHSIVYNLLAINNKRKGLLTESKKWHYRGFAISQKYKEDNLYYMHLHGLANINKELGDYQNAIKTFKKCLNYEDDAEIIYGSYINLGDIYASLKDYNTSNEFYQKALKLSERHRNFYALAVIKTSLAANYYSQNKIDEAIKLYNEAILLSKDKEYMQLALSARLDIGRIFYDIKQ</sequence>
<dbReference type="InterPro" id="IPR019734">
    <property type="entry name" value="TPR_rpt"/>
</dbReference>
<reference evidence="3 4" key="1">
    <citation type="submission" date="2019-09" db="EMBL/GenBank/DDBJ databases">
        <authorList>
            <person name="Cao W.R."/>
        </authorList>
    </citation>
    <scope>NUCLEOTIDE SEQUENCE [LARGE SCALE GENOMIC DNA]</scope>
    <source>
        <strain evidence="3 4">B1N29</strain>
    </source>
</reference>
<comment type="caution">
    <text evidence="3">The sequence shown here is derived from an EMBL/GenBank/DDBJ whole genome shotgun (WGS) entry which is preliminary data.</text>
</comment>
<dbReference type="SUPFAM" id="SSF48452">
    <property type="entry name" value="TPR-like"/>
    <property type="match status" value="1"/>
</dbReference>
<protein>
    <submittedName>
        <fullName evidence="3">Tetratricopeptide repeat protein</fullName>
    </submittedName>
</protein>
<dbReference type="Pfam" id="PF13181">
    <property type="entry name" value="TPR_8"/>
    <property type="match status" value="1"/>
</dbReference>
<organism evidence="3 4">
    <name type="scientific">Pseudotamlana haliotis</name>
    <dbReference type="NCBI Taxonomy" id="2614804"/>
    <lineage>
        <taxon>Bacteria</taxon>
        <taxon>Pseudomonadati</taxon>
        <taxon>Bacteroidota</taxon>
        <taxon>Flavobacteriia</taxon>
        <taxon>Flavobacteriales</taxon>
        <taxon>Flavobacteriaceae</taxon>
        <taxon>Pseudotamlana</taxon>
    </lineage>
</organism>
<dbReference type="AlphaFoldDB" id="A0A6N6MR04"/>
<dbReference type="PROSITE" id="PS50005">
    <property type="entry name" value="TPR"/>
    <property type="match status" value="2"/>
</dbReference>
<dbReference type="InterPro" id="IPR011990">
    <property type="entry name" value="TPR-like_helical_dom_sf"/>
</dbReference>
<keyword evidence="2" id="KW-0732">Signal</keyword>
<name>A0A6N6MR04_9FLAO</name>
<feature type="chain" id="PRO_5026783980" evidence="2">
    <location>
        <begin position="23"/>
        <end position="293"/>
    </location>
</feature>
<evidence type="ECO:0000313" key="4">
    <source>
        <dbReference type="Proteomes" id="UP000441333"/>
    </source>
</evidence>
<keyword evidence="4" id="KW-1185">Reference proteome</keyword>
<keyword evidence="1" id="KW-0802">TPR repeat</keyword>
<evidence type="ECO:0000313" key="3">
    <source>
        <dbReference type="EMBL" id="KAB1071892.1"/>
    </source>
</evidence>
<accession>A0A6N6MR04</accession>
<proteinExistence type="predicted"/>
<gene>
    <name evidence="3" type="ORF">F6U93_00160</name>
</gene>
<dbReference type="RefSeq" id="WP_150935652.1">
    <property type="nucleotide sequence ID" value="NZ_WAAT01000001.1"/>
</dbReference>
<dbReference type="Proteomes" id="UP000441333">
    <property type="component" value="Unassembled WGS sequence"/>
</dbReference>
<dbReference type="Gene3D" id="1.25.40.10">
    <property type="entry name" value="Tetratricopeptide repeat domain"/>
    <property type="match status" value="2"/>
</dbReference>
<dbReference type="EMBL" id="WAAT01000001">
    <property type="protein sequence ID" value="KAB1071892.1"/>
    <property type="molecule type" value="Genomic_DNA"/>
</dbReference>
<evidence type="ECO:0000256" key="1">
    <source>
        <dbReference type="PROSITE-ProRule" id="PRU00339"/>
    </source>
</evidence>
<feature type="repeat" description="TPR" evidence="1">
    <location>
        <begin position="198"/>
        <end position="231"/>
    </location>
</feature>
<dbReference type="Pfam" id="PF13424">
    <property type="entry name" value="TPR_12"/>
    <property type="match status" value="1"/>
</dbReference>
<evidence type="ECO:0000256" key="2">
    <source>
        <dbReference type="SAM" id="SignalP"/>
    </source>
</evidence>
<dbReference type="SMART" id="SM00028">
    <property type="entry name" value="TPR"/>
    <property type="match status" value="3"/>
</dbReference>
<feature type="signal peptide" evidence="2">
    <location>
        <begin position="1"/>
        <end position="22"/>
    </location>
</feature>
<feature type="repeat" description="TPR" evidence="1">
    <location>
        <begin position="238"/>
        <end position="271"/>
    </location>
</feature>